<evidence type="ECO:0000256" key="5">
    <source>
        <dbReference type="ARBA" id="ARBA00022490"/>
    </source>
</evidence>
<evidence type="ECO:0000256" key="15">
    <source>
        <dbReference type="PIRSR" id="PIRSR001365-2"/>
    </source>
</evidence>
<feature type="site" description="L-lysine inhibitor binding" evidence="16">
    <location>
        <position position="133"/>
    </location>
</feature>
<evidence type="ECO:0000313" key="18">
    <source>
        <dbReference type="Proteomes" id="UP000004207"/>
    </source>
</evidence>
<comment type="subunit">
    <text evidence="12">Homotetramer; dimer of dimers.</text>
</comment>
<evidence type="ECO:0000256" key="7">
    <source>
        <dbReference type="ARBA" id="ARBA00022915"/>
    </source>
</evidence>
<comment type="catalytic activity">
    <reaction evidence="11 12">
        <text>L-aspartate 4-semialdehyde + pyruvate = (2S,4S)-4-hydroxy-2,3,4,5-tetrahydrodipicolinate + H2O + H(+)</text>
        <dbReference type="Rhea" id="RHEA:34171"/>
        <dbReference type="ChEBI" id="CHEBI:15361"/>
        <dbReference type="ChEBI" id="CHEBI:15377"/>
        <dbReference type="ChEBI" id="CHEBI:15378"/>
        <dbReference type="ChEBI" id="CHEBI:67139"/>
        <dbReference type="ChEBI" id="CHEBI:537519"/>
        <dbReference type="EC" id="4.3.3.7"/>
    </reaction>
</comment>
<dbReference type="AlphaFoldDB" id="F5S794"/>
<dbReference type="GO" id="GO:0008840">
    <property type="term" value="F:4-hydroxy-tetrahydrodipicolinate synthase activity"/>
    <property type="evidence" value="ECO:0007669"/>
    <property type="project" value="UniProtKB-UniRule"/>
</dbReference>
<feature type="binding site" evidence="12 15">
    <location>
        <position position="252"/>
    </location>
    <ligand>
        <name>pyruvate</name>
        <dbReference type="ChEBI" id="CHEBI:15361"/>
    </ligand>
</feature>
<evidence type="ECO:0000256" key="1">
    <source>
        <dbReference type="ARBA" id="ARBA00003294"/>
    </source>
</evidence>
<dbReference type="NCBIfam" id="TIGR00674">
    <property type="entry name" value="dapA"/>
    <property type="match status" value="1"/>
</dbReference>
<dbReference type="Proteomes" id="UP000004207">
    <property type="component" value="Unassembled WGS sequence"/>
</dbReference>
<comment type="subcellular location">
    <subcellularLocation>
        <location evidence="12">Cytoplasm</location>
    </subcellularLocation>
</comment>
<reference evidence="17 18" key="1">
    <citation type="submission" date="2011-04" db="EMBL/GenBank/DDBJ databases">
        <authorList>
            <person name="Muzny D."/>
            <person name="Qin X."/>
            <person name="Deng J."/>
            <person name="Jiang H."/>
            <person name="Liu Y."/>
            <person name="Qu J."/>
            <person name="Song X.-Z."/>
            <person name="Zhang L."/>
            <person name="Thornton R."/>
            <person name="Coyle M."/>
            <person name="Francisco L."/>
            <person name="Jackson L."/>
            <person name="Javaid M."/>
            <person name="Korchina V."/>
            <person name="Kovar C."/>
            <person name="Mata R."/>
            <person name="Mathew T."/>
            <person name="Ngo R."/>
            <person name="Nguyen L."/>
            <person name="Nguyen N."/>
            <person name="Okwuonu G."/>
            <person name="Ongeri F."/>
            <person name="Pham C."/>
            <person name="Simmons D."/>
            <person name="Wilczek-Boney K."/>
            <person name="Hale W."/>
            <person name="Jakkamsetti A."/>
            <person name="Pham P."/>
            <person name="Ruth R."/>
            <person name="San Lucas F."/>
            <person name="Warren J."/>
            <person name="Zhang J."/>
            <person name="Zhao Z."/>
            <person name="Zhou C."/>
            <person name="Zhu D."/>
            <person name="Lee S."/>
            <person name="Bess C."/>
            <person name="Blankenburg K."/>
            <person name="Forbes L."/>
            <person name="Fu Q."/>
            <person name="Gubbala S."/>
            <person name="Hirani K."/>
            <person name="Jayaseelan J.C."/>
            <person name="Lara F."/>
            <person name="Munidasa M."/>
            <person name="Palculict T."/>
            <person name="Patil S."/>
            <person name="Pu L.-L."/>
            <person name="Saada N."/>
            <person name="Tang L."/>
            <person name="Weissenberger G."/>
            <person name="Zhu Y."/>
            <person name="Hemphill L."/>
            <person name="Shang Y."/>
            <person name="Youmans B."/>
            <person name="Ayvaz T."/>
            <person name="Ross M."/>
            <person name="Santibanez J."/>
            <person name="Aqrawi P."/>
            <person name="Gross S."/>
            <person name="Joshi V."/>
            <person name="Fowler G."/>
            <person name="Nazareth L."/>
            <person name="Reid J."/>
            <person name="Worley K."/>
            <person name="Petrosino J."/>
            <person name="Highlander S."/>
            <person name="Gibbs R."/>
        </authorList>
    </citation>
    <scope>NUCLEOTIDE SEQUENCE [LARGE SCALE GENOMIC DNA]</scope>
    <source>
        <strain evidence="17 18">ATCC 23330</strain>
    </source>
</reference>
<dbReference type="PIRSF" id="PIRSF001365">
    <property type="entry name" value="DHDPS"/>
    <property type="match status" value="1"/>
</dbReference>
<evidence type="ECO:0000256" key="6">
    <source>
        <dbReference type="ARBA" id="ARBA00022605"/>
    </source>
</evidence>
<keyword evidence="10 12" id="KW-0704">Schiff base</keyword>
<dbReference type="PRINTS" id="PR00146">
    <property type="entry name" value="DHPICSNTHASE"/>
</dbReference>
<dbReference type="InterPro" id="IPR005263">
    <property type="entry name" value="DapA"/>
</dbReference>
<evidence type="ECO:0000256" key="9">
    <source>
        <dbReference type="ARBA" id="ARBA00023239"/>
    </source>
</evidence>
<dbReference type="PANTHER" id="PTHR12128">
    <property type="entry name" value="DIHYDRODIPICOLINATE SYNTHASE"/>
    <property type="match status" value="1"/>
</dbReference>
<dbReference type="eggNOG" id="COG0329">
    <property type="taxonomic scope" value="Bacteria"/>
</dbReference>
<dbReference type="STRING" id="504.KKKWG1_1495"/>
<keyword evidence="5 12" id="KW-0963">Cytoplasm</keyword>
<dbReference type="GO" id="GO:0019877">
    <property type="term" value="P:diaminopimelate biosynthetic process"/>
    <property type="evidence" value="ECO:0007669"/>
    <property type="project" value="UniProtKB-UniRule"/>
</dbReference>
<dbReference type="HAMAP" id="MF_00418">
    <property type="entry name" value="DapA"/>
    <property type="match status" value="1"/>
</dbReference>
<dbReference type="GO" id="GO:0005829">
    <property type="term" value="C:cytosol"/>
    <property type="evidence" value="ECO:0007669"/>
    <property type="project" value="TreeGrafter"/>
</dbReference>
<dbReference type="PANTHER" id="PTHR12128:SF66">
    <property type="entry name" value="4-HYDROXY-2-OXOGLUTARATE ALDOLASE, MITOCHONDRIAL"/>
    <property type="match status" value="1"/>
</dbReference>
<keyword evidence="6 12" id="KW-0028">Amino-acid biosynthesis</keyword>
<dbReference type="PROSITE" id="PS00666">
    <property type="entry name" value="DHDPS_2"/>
    <property type="match status" value="1"/>
</dbReference>
<dbReference type="PROSITE" id="PS00665">
    <property type="entry name" value="DHDPS_1"/>
    <property type="match status" value="1"/>
</dbReference>
<feature type="active site" description="Proton donor/acceptor" evidence="12 14">
    <location>
        <position position="182"/>
    </location>
</feature>
<evidence type="ECO:0000256" key="8">
    <source>
        <dbReference type="ARBA" id="ARBA00023154"/>
    </source>
</evidence>
<feature type="active site" description="Schiff-base intermediate with substrate" evidence="12 14">
    <location>
        <position position="210"/>
    </location>
</feature>
<evidence type="ECO:0000256" key="16">
    <source>
        <dbReference type="PIRSR" id="PIRSR001365-3"/>
    </source>
</evidence>
<feature type="site" description="L-lysine inhibitor binding; via carbonyl oxygen" evidence="16">
    <location>
        <position position="98"/>
    </location>
</feature>
<dbReference type="SUPFAM" id="SSF51569">
    <property type="entry name" value="Aldolase"/>
    <property type="match status" value="1"/>
</dbReference>
<comment type="pathway">
    <text evidence="2 12">Amino-acid biosynthesis; L-lysine biosynthesis via DAP pathway; (S)-tetrahydrodipicolinate from L-aspartate: step 3/4.</text>
</comment>
<sequence>MLFLLAGCFLFTNLYILYWICMPSLSILHNRESRLQSAIVCNANKKVHFMLTGSLVALITPMNADGSVNYEQLNTLIEWHIANGTDAIVAVGTTGESATLSVNEHLAVVEATVKQVNKRIPVIAGTGANNTREAIELSKSAEKLGADYTLSVVPYYNKPSQEGIYQHFKAIAKATSIPMIIYNVPGRTVVNMSNETILRLAQIPNIVGVKEASGGVARALSLFKDAPKDFAIYSGDDPTGLPFLLCGGHGVITVAANVAPKAFAQMCRHAINGEIAAAKALNEQLIPIYDVMFCEPSPAAAKWALEKLGLCDAHVRLPILPLSEAGQEKVQAALKASAIV</sequence>
<proteinExistence type="inferred from homology"/>
<dbReference type="InterPro" id="IPR020624">
    <property type="entry name" value="Schiff_base-form_aldolases_CS"/>
</dbReference>
<comment type="caution">
    <text evidence="17">The sequence shown here is derived from an EMBL/GenBank/DDBJ whole genome shotgun (WGS) entry which is preliminary data.</text>
</comment>
<dbReference type="EC" id="4.3.3.7" evidence="4 12"/>
<keyword evidence="7 12" id="KW-0220">Diaminopimelate biosynthesis</keyword>
<evidence type="ECO:0000256" key="4">
    <source>
        <dbReference type="ARBA" id="ARBA00012086"/>
    </source>
</evidence>
<dbReference type="CDD" id="cd00950">
    <property type="entry name" value="DHDPS"/>
    <property type="match status" value="1"/>
</dbReference>
<comment type="caution">
    <text evidence="12">Was originally thought to be a dihydrodipicolinate synthase (DHDPS), catalyzing the condensation of (S)-aspartate-beta-semialdehyde [(S)-ASA] and pyruvate to dihydrodipicolinate (DHDP). However, it was shown in E.coli that the product of the enzymatic reaction is not dihydrodipicolinate but in fact (4S)-4-hydroxy-2,3,4,5-tetrahydro-(2S)-dipicolinic acid (HTPA), and that the consecutive dehydration reaction leading to DHDP is not spontaneous but catalyzed by DapB.</text>
</comment>
<evidence type="ECO:0000256" key="14">
    <source>
        <dbReference type="PIRSR" id="PIRSR001365-1"/>
    </source>
</evidence>
<feature type="site" description="L-lysine inhibitor binding" evidence="16">
    <location>
        <position position="155"/>
    </location>
</feature>
<keyword evidence="18" id="KW-1185">Reference proteome</keyword>
<feature type="site" description="L-lysine inhibitor binding" evidence="16">
    <location>
        <position position="129"/>
    </location>
</feature>
<name>F5S794_KINKI</name>
<comment type="function">
    <text evidence="1 12">Catalyzes the condensation of (S)-aspartate-beta-semialdehyde [(S)-ASA] and pyruvate to 4-hydroxy-tetrahydrodipicolinate (HTPA).</text>
</comment>
<evidence type="ECO:0000256" key="13">
    <source>
        <dbReference type="PIRNR" id="PIRNR001365"/>
    </source>
</evidence>
<dbReference type="GO" id="GO:0009089">
    <property type="term" value="P:lysine biosynthetic process via diaminopimelate"/>
    <property type="evidence" value="ECO:0007669"/>
    <property type="project" value="UniProtKB-UniRule"/>
</dbReference>
<protein>
    <recommendedName>
        <fullName evidence="4 12">4-hydroxy-tetrahydrodipicolinate synthase</fullName>
        <shortName evidence="12">HTPA synthase</shortName>
        <ecNumber evidence="4 12">4.3.3.7</ecNumber>
    </recommendedName>
</protein>
<dbReference type="InterPro" id="IPR002220">
    <property type="entry name" value="DapA-like"/>
</dbReference>
<evidence type="ECO:0000256" key="3">
    <source>
        <dbReference type="ARBA" id="ARBA00007592"/>
    </source>
</evidence>
<dbReference type="EMBL" id="AFHS01000036">
    <property type="protein sequence ID" value="EGK09413.1"/>
    <property type="molecule type" value="Genomic_DNA"/>
</dbReference>
<evidence type="ECO:0000256" key="12">
    <source>
        <dbReference type="HAMAP-Rule" id="MF_00418"/>
    </source>
</evidence>
<evidence type="ECO:0000256" key="11">
    <source>
        <dbReference type="ARBA" id="ARBA00047836"/>
    </source>
</evidence>
<dbReference type="Gene3D" id="3.20.20.70">
    <property type="entry name" value="Aldolase class I"/>
    <property type="match status" value="1"/>
</dbReference>
<dbReference type="Pfam" id="PF00701">
    <property type="entry name" value="DHDPS"/>
    <property type="match status" value="1"/>
</dbReference>
<dbReference type="UniPathway" id="UPA00034">
    <property type="reaction ID" value="UER00017"/>
</dbReference>
<dbReference type="InterPro" id="IPR013785">
    <property type="entry name" value="Aldolase_TIM"/>
</dbReference>
<dbReference type="SMART" id="SM01130">
    <property type="entry name" value="DHDPS"/>
    <property type="match status" value="1"/>
</dbReference>
<evidence type="ECO:0000313" key="17">
    <source>
        <dbReference type="EMBL" id="EGK09413.1"/>
    </source>
</evidence>
<comment type="similarity">
    <text evidence="3 12 13">Belongs to the DapA family.</text>
</comment>
<keyword evidence="8 12" id="KW-0457">Lysine biosynthesis</keyword>
<evidence type="ECO:0000256" key="2">
    <source>
        <dbReference type="ARBA" id="ARBA00005120"/>
    </source>
</evidence>
<feature type="site" description="Part of a proton relay during catalysis" evidence="12 16">
    <location>
        <position position="93"/>
    </location>
</feature>
<organism evidence="17 18">
    <name type="scientific">Kingella kingae ATCC 23330</name>
    <dbReference type="NCBI Taxonomy" id="887327"/>
    <lineage>
        <taxon>Bacteria</taxon>
        <taxon>Pseudomonadati</taxon>
        <taxon>Pseudomonadota</taxon>
        <taxon>Betaproteobacteria</taxon>
        <taxon>Neisseriales</taxon>
        <taxon>Neisseriaceae</taxon>
        <taxon>Kingella</taxon>
    </lineage>
</organism>
<evidence type="ECO:0000256" key="10">
    <source>
        <dbReference type="ARBA" id="ARBA00023270"/>
    </source>
</evidence>
<dbReference type="InterPro" id="IPR020625">
    <property type="entry name" value="Schiff_base-form_aldolases_AS"/>
</dbReference>
<gene>
    <name evidence="12 17" type="primary">dapA</name>
    <name evidence="17" type="ORF">HMPREF0476_1077</name>
</gene>
<keyword evidence="9 12" id="KW-0456">Lyase</keyword>
<feature type="site" description="Part of a proton relay during catalysis" evidence="12 16">
    <location>
        <position position="156"/>
    </location>
</feature>
<feature type="binding site" evidence="12 15">
    <location>
        <position position="94"/>
    </location>
    <ligand>
        <name>pyruvate</name>
        <dbReference type="ChEBI" id="CHEBI:15361"/>
    </ligand>
</feature>
<dbReference type="HOGENOM" id="CLU_049343_7_1_4"/>
<accession>F5S794</accession>